<organism evidence="1 2">
    <name type="scientific">Chitinophaga caseinilytica</name>
    <dbReference type="NCBI Taxonomy" id="2267521"/>
    <lineage>
        <taxon>Bacteria</taxon>
        <taxon>Pseudomonadati</taxon>
        <taxon>Bacteroidota</taxon>
        <taxon>Chitinophagia</taxon>
        <taxon>Chitinophagales</taxon>
        <taxon>Chitinophagaceae</taxon>
        <taxon>Chitinophaga</taxon>
    </lineage>
</organism>
<dbReference type="NCBIfam" id="TIGR01409">
    <property type="entry name" value="TAT_signal_seq"/>
    <property type="match status" value="1"/>
</dbReference>
<dbReference type="PROSITE" id="PS51318">
    <property type="entry name" value="TAT"/>
    <property type="match status" value="1"/>
</dbReference>
<dbReference type="InterPro" id="IPR027396">
    <property type="entry name" value="DsrEFH-like"/>
</dbReference>
<evidence type="ECO:0000313" key="1">
    <source>
        <dbReference type="EMBL" id="WZN45570.1"/>
    </source>
</evidence>
<gene>
    <name evidence="1" type="ORF">WJU22_21970</name>
</gene>
<dbReference type="Proteomes" id="UP001449657">
    <property type="component" value="Chromosome"/>
</dbReference>
<sequence>MSRSLSNTSPSRRDFLGQAAIGAAALGLGWLASPLPAVAAETAMLADAADDWFKKINGKHRLLIDSPRPHSIFPFAWPKVFLITNSMTGTPEKECSVVVVLRHDAIPYAMKTDLWSKYKFGEMFKADDPATQAPSLRNPFWQPGPNDFSVPGVGPVEIGIDQLQKSGVMFCVCNMAITVYSAVAATSMGMDAEQVRSEWLAGVLPGIQVVPSGVWAIGRAQEKGCAYCFAG</sequence>
<dbReference type="Gene3D" id="3.40.1260.10">
    <property type="entry name" value="DsrEFH-like"/>
    <property type="match status" value="1"/>
</dbReference>
<accession>A0ABZ2YZW7</accession>
<dbReference type="InterPro" id="IPR019546">
    <property type="entry name" value="TAT_signal_bac_arc"/>
</dbReference>
<proteinExistence type="predicted"/>
<evidence type="ECO:0000313" key="2">
    <source>
        <dbReference type="Proteomes" id="UP001449657"/>
    </source>
</evidence>
<protein>
    <submittedName>
        <fullName evidence="1">Twin-arginine translocation signal domain-containing protein</fullName>
    </submittedName>
</protein>
<keyword evidence="2" id="KW-1185">Reference proteome</keyword>
<dbReference type="EMBL" id="CP150096">
    <property type="protein sequence ID" value="WZN45570.1"/>
    <property type="molecule type" value="Genomic_DNA"/>
</dbReference>
<name>A0ABZ2YZW7_9BACT</name>
<dbReference type="InterPro" id="IPR006311">
    <property type="entry name" value="TAT_signal"/>
</dbReference>
<dbReference type="RefSeq" id="WP_341840322.1">
    <property type="nucleotide sequence ID" value="NZ_CP149792.1"/>
</dbReference>
<reference evidence="1 2" key="1">
    <citation type="submission" date="2024-03" db="EMBL/GenBank/DDBJ databases">
        <title>Chitinophaga caseinilytica sp. nov., a casein hydrolysing bacterium isolated from forest soil.</title>
        <authorList>
            <person name="Lee D.S."/>
            <person name="Han D.M."/>
            <person name="Baek J.H."/>
            <person name="Choi D.G."/>
            <person name="Jeon J.H."/>
            <person name="Jeon C.O."/>
        </authorList>
    </citation>
    <scope>NUCLEOTIDE SEQUENCE [LARGE SCALE GENOMIC DNA]</scope>
    <source>
        <strain evidence="1 2">KACC 19118</strain>
    </source>
</reference>